<gene>
    <name evidence="1" type="ORF">UAS_00575</name>
</gene>
<dbReference type="eggNOG" id="ENOG5033B6R">
    <property type="taxonomic scope" value="Bacteria"/>
</dbReference>
<evidence type="ECO:0000313" key="2">
    <source>
        <dbReference type="Proteomes" id="UP000013777"/>
    </source>
</evidence>
<reference evidence="1 2" key="1">
    <citation type="submission" date="2013-02" db="EMBL/GenBank/DDBJ databases">
        <title>The Genome Sequence of Enterococcus asini ATCC_700915.</title>
        <authorList>
            <consortium name="The Broad Institute Genome Sequencing Platform"/>
            <consortium name="The Broad Institute Genome Sequencing Center for Infectious Disease"/>
            <person name="Earl A.M."/>
            <person name="Gilmore M.S."/>
            <person name="Lebreton F."/>
            <person name="Walker B."/>
            <person name="Young S.K."/>
            <person name="Zeng Q."/>
            <person name="Gargeya S."/>
            <person name="Fitzgerald M."/>
            <person name="Haas B."/>
            <person name="Abouelleil A."/>
            <person name="Alvarado L."/>
            <person name="Arachchi H.M."/>
            <person name="Berlin A.M."/>
            <person name="Chapman S.B."/>
            <person name="Dewar J."/>
            <person name="Goldberg J."/>
            <person name="Griggs A."/>
            <person name="Gujja S."/>
            <person name="Hansen M."/>
            <person name="Howarth C."/>
            <person name="Imamovic A."/>
            <person name="Larimer J."/>
            <person name="McCowan C."/>
            <person name="Murphy C."/>
            <person name="Neiman D."/>
            <person name="Pearson M."/>
            <person name="Priest M."/>
            <person name="Roberts A."/>
            <person name="Saif S."/>
            <person name="Shea T."/>
            <person name="Sisk P."/>
            <person name="Sykes S."/>
            <person name="Wortman J."/>
            <person name="Nusbaum C."/>
            <person name="Birren B."/>
        </authorList>
    </citation>
    <scope>NUCLEOTIDE SEQUENCE [LARGE SCALE GENOMIC DNA]</scope>
    <source>
        <strain evidence="1 2">ATCC 700915</strain>
    </source>
</reference>
<dbReference type="RefSeq" id="WP_010753242.1">
    <property type="nucleotide sequence ID" value="NZ_ASVU01000001.1"/>
</dbReference>
<comment type="caution">
    <text evidence="1">The sequence shown here is derived from an EMBL/GenBank/DDBJ whole genome shotgun (WGS) entry which is preliminary data.</text>
</comment>
<evidence type="ECO:0000313" key="1">
    <source>
        <dbReference type="EMBL" id="EOH89461.1"/>
    </source>
</evidence>
<dbReference type="AlphaFoldDB" id="R2S9G9"/>
<keyword evidence="2" id="KW-1185">Reference proteome</keyword>
<dbReference type="EMBL" id="AJAP01000006">
    <property type="protein sequence ID" value="EOH89461.1"/>
    <property type="molecule type" value="Genomic_DNA"/>
</dbReference>
<organism evidence="1 2">
    <name type="scientific">Enterococcus asini ATCC 700915</name>
    <dbReference type="NCBI Taxonomy" id="1158606"/>
    <lineage>
        <taxon>Bacteria</taxon>
        <taxon>Bacillati</taxon>
        <taxon>Bacillota</taxon>
        <taxon>Bacilli</taxon>
        <taxon>Lactobacillales</taxon>
        <taxon>Enterococcaceae</taxon>
        <taxon>Enterococcus</taxon>
    </lineage>
</organism>
<sequence length="162" mass="19157">MDIMDELIIQQYFKLEKKLYKLKYRLENERRVFYQQSMNTHVSYTAQGLVPVGFRPDKEIITLYERIDLIERSIERNSYRLKHFKAYLACLPKTDVRCFKAKYIEDKVVSISEEKCSSLLSEIREIETAICFRERLEPEPEQVTLSGDVLNDVATMAEVFAL</sequence>
<name>R2S9G9_9ENTE</name>
<dbReference type="PATRIC" id="fig|1158606.3.peg.550"/>
<dbReference type="HOGENOM" id="CLU_1649505_0_0_9"/>
<proteinExistence type="predicted"/>
<accession>R2S9G9</accession>
<dbReference type="GeneID" id="78366152"/>
<dbReference type="OrthoDB" id="2181747at2"/>
<protein>
    <submittedName>
        <fullName evidence="1">Uncharacterized protein</fullName>
    </submittedName>
</protein>
<dbReference type="Proteomes" id="UP000013777">
    <property type="component" value="Unassembled WGS sequence"/>
</dbReference>